<reference evidence="5" key="3">
    <citation type="submission" date="2025-08" db="UniProtKB">
        <authorList>
            <consortium name="Ensembl"/>
        </authorList>
    </citation>
    <scope>IDENTIFICATION</scope>
</reference>
<evidence type="ECO:0000259" key="4">
    <source>
        <dbReference type="SMART" id="SM00407"/>
    </source>
</evidence>
<dbReference type="Gene3D" id="2.60.40.10">
    <property type="entry name" value="Immunoglobulins"/>
    <property type="match status" value="1"/>
</dbReference>
<sequence>MRAQVFLVWRSVVSWSLSLSSFFSSDWTFASNSVGGGMLAALGHQLTSLTSGYDRMPTTCLLPVGFGLPGRTMSSVVSADGRLKGYSGTLDSSRFMLFYLMNNFNSFDPFSAEKTKYCKSCESFLVLTCVATGFYPKYLNMILRKSGVPISEDQIKSTGVRPSGDGTYNLSKTVEVLGHEKFEYDCYVTHSSLKEPIIKSMYTLILICVYIINLSLDGNKTTNKRVQVKTTVNLC</sequence>
<dbReference type="InterPro" id="IPR003006">
    <property type="entry name" value="Ig/MHC_CS"/>
</dbReference>
<feature type="chain" id="PRO_5017225693" description="Immunoglobulin C1-set domain-containing protein" evidence="3">
    <location>
        <begin position="19"/>
        <end position="235"/>
    </location>
</feature>
<protein>
    <recommendedName>
        <fullName evidence="4">Immunoglobulin C1-set domain-containing protein</fullName>
    </recommendedName>
</protein>
<evidence type="ECO:0000256" key="2">
    <source>
        <dbReference type="ARBA" id="ARBA00023319"/>
    </source>
</evidence>
<dbReference type="PANTHER" id="PTHR16675">
    <property type="entry name" value="MHC CLASS I-RELATED"/>
    <property type="match status" value="1"/>
</dbReference>
<reference evidence="6" key="1">
    <citation type="submission" date="2013-03" db="EMBL/GenBank/DDBJ databases">
        <authorList>
            <person name="Jeffery W."/>
            <person name="Warren W."/>
            <person name="Wilson R.K."/>
        </authorList>
    </citation>
    <scope>NUCLEOTIDE SEQUENCE</scope>
    <source>
        <strain evidence="6">female</strain>
    </source>
</reference>
<feature type="domain" description="Immunoglobulin C1-set" evidence="4">
    <location>
        <begin position="124"/>
        <end position="196"/>
    </location>
</feature>
<feature type="signal peptide" evidence="3">
    <location>
        <begin position="1"/>
        <end position="18"/>
    </location>
</feature>
<dbReference type="PROSITE" id="PS00290">
    <property type="entry name" value="IG_MHC"/>
    <property type="match status" value="1"/>
</dbReference>
<dbReference type="Proteomes" id="UP000018467">
    <property type="component" value="Unassembled WGS sequence"/>
</dbReference>
<reference evidence="5" key="4">
    <citation type="submission" date="2025-09" db="UniProtKB">
        <authorList>
            <consortium name="Ensembl"/>
        </authorList>
    </citation>
    <scope>IDENTIFICATION</scope>
</reference>
<accession>A0A3B1JY73</accession>
<dbReference type="GO" id="GO:0005615">
    <property type="term" value="C:extracellular space"/>
    <property type="evidence" value="ECO:0007669"/>
    <property type="project" value="TreeGrafter"/>
</dbReference>
<evidence type="ECO:0000256" key="3">
    <source>
        <dbReference type="SAM" id="SignalP"/>
    </source>
</evidence>
<keyword evidence="2" id="KW-0393">Immunoglobulin domain</keyword>
<name>A0A3B1JY73_ASTMX</name>
<organism evidence="5 6">
    <name type="scientific">Astyanax mexicanus</name>
    <name type="common">Blind cave fish</name>
    <name type="synonym">Astyanax fasciatus mexicanus</name>
    <dbReference type="NCBI Taxonomy" id="7994"/>
    <lineage>
        <taxon>Eukaryota</taxon>
        <taxon>Metazoa</taxon>
        <taxon>Chordata</taxon>
        <taxon>Craniata</taxon>
        <taxon>Vertebrata</taxon>
        <taxon>Euteleostomi</taxon>
        <taxon>Actinopterygii</taxon>
        <taxon>Neopterygii</taxon>
        <taxon>Teleostei</taxon>
        <taxon>Ostariophysi</taxon>
        <taxon>Characiformes</taxon>
        <taxon>Characoidei</taxon>
        <taxon>Acestrorhamphidae</taxon>
        <taxon>Acestrorhamphinae</taxon>
        <taxon>Astyanax</taxon>
    </lineage>
</organism>
<dbReference type="GO" id="GO:0009897">
    <property type="term" value="C:external side of plasma membrane"/>
    <property type="evidence" value="ECO:0007669"/>
    <property type="project" value="TreeGrafter"/>
</dbReference>
<dbReference type="AlphaFoldDB" id="A0A3B1JY73"/>
<proteinExistence type="predicted"/>
<keyword evidence="3" id="KW-0732">Signal</keyword>
<dbReference type="InParanoid" id="A0A3B1JY73"/>
<dbReference type="PANTHER" id="PTHR16675:SF193">
    <property type="entry name" value="LOC571647 PROTEIN-RELATED"/>
    <property type="match status" value="1"/>
</dbReference>
<keyword evidence="1" id="KW-0325">Glycoprotein</keyword>
<dbReference type="InterPro" id="IPR050208">
    <property type="entry name" value="MHC_class-I_related"/>
</dbReference>
<dbReference type="SMART" id="SM00407">
    <property type="entry name" value="IGc1"/>
    <property type="match status" value="1"/>
</dbReference>
<dbReference type="GeneTree" id="ENSGT00940000169326"/>
<reference evidence="6" key="2">
    <citation type="journal article" date="2014" name="Nat. Commun.">
        <title>The cavefish genome reveals candidate genes for eye loss.</title>
        <authorList>
            <person name="McGaugh S.E."/>
            <person name="Gross J.B."/>
            <person name="Aken B."/>
            <person name="Blin M."/>
            <person name="Borowsky R."/>
            <person name="Chalopin D."/>
            <person name="Hinaux H."/>
            <person name="Jeffery W.R."/>
            <person name="Keene A."/>
            <person name="Ma L."/>
            <person name="Minx P."/>
            <person name="Murphy D."/>
            <person name="O'Quin K.E."/>
            <person name="Retaux S."/>
            <person name="Rohner N."/>
            <person name="Searle S.M."/>
            <person name="Stahl B.A."/>
            <person name="Tabin C."/>
            <person name="Volff J.N."/>
            <person name="Yoshizawa M."/>
            <person name="Warren W.C."/>
        </authorList>
    </citation>
    <scope>NUCLEOTIDE SEQUENCE [LARGE SCALE GENOMIC DNA]</scope>
    <source>
        <strain evidence="6">female</strain>
    </source>
</reference>
<dbReference type="InterPro" id="IPR013783">
    <property type="entry name" value="Ig-like_fold"/>
</dbReference>
<dbReference type="InterPro" id="IPR036179">
    <property type="entry name" value="Ig-like_dom_sf"/>
</dbReference>
<dbReference type="Pfam" id="PF07654">
    <property type="entry name" value="C1-set"/>
    <property type="match status" value="1"/>
</dbReference>
<evidence type="ECO:0000313" key="5">
    <source>
        <dbReference type="Ensembl" id="ENSAMXP00000047228.1"/>
    </source>
</evidence>
<dbReference type="SUPFAM" id="SSF48726">
    <property type="entry name" value="Immunoglobulin"/>
    <property type="match status" value="1"/>
</dbReference>
<dbReference type="Ensembl" id="ENSAMXT00000042778.1">
    <property type="protein sequence ID" value="ENSAMXP00000047228.1"/>
    <property type="gene ID" value="ENSAMXG00000030525.1"/>
</dbReference>
<evidence type="ECO:0000256" key="1">
    <source>
        <dbReference type="ARBA" id="ARBA00023180"/>
    </source>
</evidence>
<keyword evidence="6" id="KW-1185">Reference proteome</keyword>
<dbReference type="GO" id="GO:0006955">
    <property type="term" value="P:immune response"/>
    <property type="evidence" value="ECO:0007669"/>
    <property type="project" value="TreeGrafter"/>
</dbReference>
<dbReference type="Bgee" id="ENSAMXG00000030525">
    <property type="expression patterns" value="Expressed in mesonephros"/>
</dbReference>
<evidence type="ECO:0000313" key="6">
    <source>
        <dbReference type="Proteomes" id="UP000018467"/>
    </source>
</evidence>
<dbReference type="InterPro" id="IPR003597">
    <property type="entry name" value="Ig_C1-set"/>
</dbReference>